<dbReference type="Pfam" id="PF03901">
    <property type="entry name" value="Glyco_transf_22"/>
    <property type="match status" value="1"/>
</dbReference>
<keyword evidence="3" id="KW-0808">Transferase</keyword>
<organism evidence="9">
    <name type="scientific">Chromera velia CCMP2878</name>
    <dbReference type="NCBI Taxonomy" id="1169474"/>
    <lineage>
        <taxon>Eukaryota</taxon>
        <taxon>Sar</taxon>
        <taxon>Alveolata</taxon>
        <taxon>Colpodellida</taxon>
        <taxon>Chromeraceae</taxon>
        <taxon>Chromera</taxon>
    </lineage>
</organism>
<dbReference type="InterPro" id="IPR005599">
    <property type="entry name" value="GPI_mannosylTrfase"/>
</dbReference>
<evidence type="ECO:0000256" key="5">
    <source>
        <dbReference type="ARBA" id="ARBA00022824"/>
    </source>
</evidence>
<evidence type="ECO:0000256" key="3">
    <source>
        <dbReference type="ARBA" id="ARBA00022679"/>
    </source>
</evidence>
<evidence type="ECO:0000256" key="7">
    <source>
        <dbReference type="ARBA" id="ARBA00023136"/>
    </source>
</evidence>
<keyword evidence="5" id="KW-0256">Endoplasmic reticulum</keyword>
<dbReference type="EMBL" id="CDMZ01001743">
    <property type="protein sequence ID" value="CEM36960.1"/>
    <property type="molecule type" value="Genomic_DNA"/>
</dbReference>
<dbReference type="VEuPathDB" id="CryptoDB:Cvel_5507"/>
<keyword evidence="6" id="KW-1133">Transmembrane helix</keyword>
<keyword evidence="4" id="KW-0812">Transmembrane</keyword>
<reference evidence="9" key="1">
    <citation type="submission" date="2014-11" db="EMBL/GenBank/DDBJ databases">
        <authorList>
            <person name="Otto D Thomas"/>
            <person name="Naeem Raeece"/>
        </authorList>
    </citation>
    <scope>NUCLEOTIDE SEQUENCE</scope>
</reference>
<evidence type="ECO:0000313" key="9">
    <source>
        <dbReference type="EMBL" id="CEM36960.1"/>
    </source>
</evidence>
<name>A0A0G4H088_9ALVE</name>
<evidence type="ECO:0000256" key="6">
    <source>
        <dbReference type="ARBA" id="ARBA00022989"/>
    </source>
</evidence>
<feature type="compositionally biased region" description="Polar residues" evidence="8">
    <location>
        <begin position="8"/>
        <end position="21"/>
    </location>
</feature>
<dbReference type="GO" id="GO:0016757">
    <property type="term" value="F:glycosyltransferase activity"/>
    <property type="evidence" value="ECO:0007669"/>
    <property type="project" value="UniProtKB-KW"/>
</dbReference>
<keyword evidence="2" id="KW-0328">Glycosyltransferase</keyword>
<evidence type="ECO:0000256" key="2">
    <source>
        <dbReference type="ARBA" id="ARBA00022676"/>
    </source>
</evidence>
<proteinExistence type="predicted"/>
<sequence>MEGEKEASSQADGQPDAQSHVQSERDGRTDGDATATATGGLTDGGPESGGDSAAAAPVSSAAGGPSQSKEKDKEREGGGREREKEKGAARQRDRERERERGDRGRAGGQLAWMGGGRERTSGALRGVPSYPSAGMEFIGSQAPIPLIPLGPSGPSMLWVSVDQMHFILSLMLAAARLLAALYSPITDCDETMNYWEPLHFLLQGSGRWVGGWVDRVGPPGGGLDESACTHGYDDRAERCF</sequence>
<keyword evidence="7" id="KW-0472">Membrane</keyword>
<feature type="compositionally biased region" description="Basic and acidic residues" evidence="8">
    <location>
        <begin position="68"/>
        <end position="105"/>
    </location>
</feature>
<gene>
    <name evidence="9" type="ORF">Cvel_5507</name>
</gene>
<feature type="region of interest" description="Disordered" evidence="8">
    <location>
        <begin position="1"/>
        <end position="121"/>
    </location>
</feature>
<evidence type="ECO:0008006" key="10">
    <source>
        <dbReference type="Google" id="ProtNLM"/>
    </source>
</evidence>
<dbReference type="GO" id="GO:0005789">
    <property type="term" value="C:endoplasmic reticulum membrane"/>
    <property type="evidence" value="ECO:0007669"/>
    <property type="project" value="UniProtKB-SubCell"/>
</dbReference>
<feature type="compositionally biased region" description="Basic and acidic residues" evidence="8">
    <location>
        <begin position="22"/>
        <end position="31"/>
    </location>
</feature>
<evidence type="ECO:0000256" key="8">
    <source>
        <dbReference type="SAM" id="MobiDB-lite"/>
    </source>
</evidence>
<accession>A0A0G4H088</accession>
<evidence type="ECO:0000256" key="4">
    <source>
        <dbReference type="ARBA" id="ARBA00022692"/>
    </source>
</evidence>
<feature type="compositionally biased region" description="Low complexity" evidence="8">
    <location>
        <begin position="49"/>
        <end position="67"/>
    </location>
</feature>
<evidence type="ECO:0000256" key="1">
    <source>
        <dbReference type="ARBA" id="ARBA00004477"/>
    </source>
</evidence>
<comment type="subcellular location">
    <subcellularLocation>
        <location evidence="1">Endoplasmic reticulum membrane</location>
        <topology evidence="1">Multi-pass membrane protein</topology>
    </subcellularLocation>
</comment>
<protein>
    <recommendedName>
        <fullName evidence="10">Mannosyltransferase</fullName>
    </recommendedName>
</protein>
<dbReference type="AlphaFoldDB" id="A0A0G4H088"/>